<gene>
    <name evidence="1" type="ORF">AVEN_39357_1</name>
</gene>
<protein>
    <submittedName>
        <fullName evidence="1">Uncharacterized protein</fullName>
    </submittedName>
</protein>
<accession>A0A4Y2N1D2</accession>
<dbReference type="AlphaFoldDB" id="A0A4Y2N1D2"/>
<dbReference type="EMBL" id="BGPR01008163">
    <property type="protein sequence ID" value="GBN31957.1"/>
    <property type="molecule type" value="Genomic_DNA"/>
</dbReference>
<keyword evidence="2" id="KW-1185">Reference proteome</keyword>
<dbReference type="Proteomes" id="UP000499080">
    <property type="component" value="Unassembled WGS sequence"/>
</dbReference>
<proteinExistence type="predicted"/>
<organism evidence="1 2">
    <name type="scientific">Araneus ventricosus</name>
    <name type="common">Orbweaver spider</name>
    <name type="synonym">Epeira ventricosa</name>
    <dbReference type="NCBI Taxonomy" id="182803"/>
    <lineage>
        <taxon>Eukaryota</taxon>
        <taxon>Metazoa</taxon>
        <taxon>Ecdysozoa</taxon>
        <taxon>Arthropoda</taxon>
        <taxon>Chelicerata</taxon>
        <taxon>Arachnida</taxon>
        <taxon>Araneae</taxon>
        <taxon>Araneomorphae</taxon>
        <taxon>Entelegynae</taxon>
        <taxon>Araneoidea</taxon>
        <taxon>Araneidae</taxon>
        <taxon>Araneus</taxon>
    </lineage>
</organism>
<sequence length="127" mass="14239">MKRGSRCNFPAHSFGVIHEDFIEESSSPKTCAYSLPPFKTRPARHSFPSPRDLDFSLAFAFRESSLPLQGHISFMLQPLDGTNNENPTFRCLRRDSRRNLILTAGFGQLHSSRGRSLVNVSANSISL</sequence>
<evidence type="ECO:0000313" key="2">
    <source>
        <dbReference type="Proteomes" id="UP000499080"/>
    </source>
</evidence>
<evidence type="ECO:0000313" key="1">
    <source>
        <dbReference type="EMBL" id="GBN31957.1"/>
    </source>
</evidence>
<reference evidence="1 2" key="1">
    <citation type="journal article" date="2019" name="Sci. Rep.">
        <title>Orb-weaving spider Araneus ventricosus genome elucidates the spidroin gene catalogue.</title>
        <authorList>
            <person name="Kono N."/>
            <person name="Nakamura H."/>
            <person name="Ohtoshi R."/>
            <person name="Moran D.A.P."/>
            <person name="Shinohara A."/>
            <person name="Yoshida Y."/>
            <person name="Fujiwara M."/>
            <person name="Mori M."/>
            <person name="Tomita M."/>
            <person name="Arakawa K."/>
        </authorList>
    </citation>
    <scope>NUCLEOTIDE SEQUENCE [LARGE SCALE GENOMIC DNA]</scope>
</reference>
<comment type="caution">
    <text evidence="1">The sequence shown here is derived from an EMBL/GenBank/DDBJ whole genome shotgun (WGS) entry which is preliminary data.</text>
</comment>
<name>A0A4Y2N1D2_ARAVE</name>